<evidence type="ECO:0000259" key="4">
    <source>
        <dbReference type="PROSITE" id="PS50043"/>
    </source>
</evidence>
<dbReference type="EMBL" id="CP022310">
    <property type="protein sequence ID" value="QDI72557.1"/>
    <property type="molecule type" value="Genomic_DNA"/>
</dbReference>
<proteinExistence type="predicted"/>
<keyword evidence="6" id="KW-1185">Reference proteome</keyword>
<dbReference type="SMART" id="SM00421">
    <property type="entry name" value="HTH_LUXR"/>
    <property type="match status" value="1"/>
</dbReference>
<evidence type="ECO:0000256" key="2">
    <source>
        <dbReference type="ARBA" id="ARBA00023125"/>
    </source>
</evidence>
<sequence>MTNQQVAEAHPVSDLVRTVIIHDDPLQRAGIRSLAQASSVIDVVGDYGSVHAFTGGIRRPDVLLVGARQLPDRPEAVTPAAGRTGQARTPAVVVVMRPDDTTALRSAVMQTVHGYVDPSTGEQDIGAAVLAASRGRTFLSSSIAEVLVGWAASRLTRQRVSPSEALEELTAREREVLVALGEGITNAQIARRLYIQEATVRSHVYHILTKLGLGTRTEAVLLGHGLGPDWR</sequence>
<dbReference type="Proteomes" id="UP000316215">
    <property type="component" value="Chromosome"/>
</dbReference>
<dbReference type="AlphaFoldDB" id="A0A514JYS1"/>
<feature type="domain" description="HTH luxR-type" evidence="4">
    <location>
        <begin position="162"/>
        <end position="227"/>
    </location>
</feature>
<dbReference type="PANTHER" id="PTHR44688">
    <property type="entry name" value="DNA-BINDING TRANSCRIPTIONAL ACTIVATOR DEVR_DOSR"/>
    <property type="match status" value="1"/>
</dbReference>
<dbReference type="GO" id="GO:0003677">
    <property type="term" value="F:DNA binding"/>
    <property type="evidence" value="ECO:0007669"/>
    <property type="project" value="UniProtKB-KW"/>
</dbReference>
<evidence type="ECO:0000256" key="1">
    <source>
        <dbReference type="ARBA" id="ARBA00023015"/>
    </source>
</evidence>
<keyword evidence="3" id="KW-0804">Transcription</keyword>
<dbReference type="PROSITE" id="PS50043">
    <property type="entry name" value="HTH_LUXR_2"/>
    <property type="match status" value="1"/>
</dbReference>
<dbReference type="Gene3D" id="3.40.50.2300">
    <property type="match status" value="1"/>
</dbReference>
<keyword evidence="1" id="KW-0805">Transcription regulation</keyword>
<dbReference type="PRINTS" id="PR00038">
    <property type="entry name" value="HTHLUXR"/>
</dbReference>
<dbReference type="RefSeq" id="WP_142233699.1">
    <property type="nucleotide sequence ID" value="NZ_CP022310.1"/>
</dbReference>
<dbReference type="CDD" id="cd06170">
    <property type="entry name" value="LuxR_C_like"/>
    <property type="match status" value="1"/>
</dbReference>
<dbReference type="PANTHER" id="PTHR44688:SF16">
    <property type="entry name" value="DNA-BINDING TRANSCRIPTIONAL ACTIVATOR DEVR_DOSR"/>
    <property type="match status" value="1"/>
</dbReference>
<name>A0A514JYS1_9ACTN</name>
<dbReference type="Pfam" id="PF00196">
    <property type="entry name" value="GerE"/>
    <property type="match status" value="1"/>
</dbReference>
<dbReference type="PROSITE" id="PS00622">
    <property type="entry name" value="HTH_LUXR_1"/>
    <property type="match status" value="1"/>
</dbReference>
<dbReference type="KEGG" id="sast:CD934_30565"/>
<gene>
    <name evidence="5" type="ORF">CD934_30565</name>
</gene>
<evidence type="ECO:0000313" key="6">
    <source>
        <dbReference type="Proteomes" id="UP000316215"/>
    </source>
</evidence>
<keyword evidence="2" id="KW-0238">DNA-binding</keyword>
<evidence type="ECO:0000313" key="5">
    <source>
        <dbReference type="EMBL" id="QDI72557.1"/>
    </source>
</evidence>
<dbReference type="InterPro" id="IPR016032">
    <property type="entry name" value="Sig_transdc_resp-reg_C-effctor"/>
</dbReference>
<accession>A0A514JYS1</accession>
<protein>
    <recommendedName>
        <fullName evidence="4">HTH luxR-type domain-containing protein</fullName>
    </recommendedName>
</protein>
<organism evidence="5 6">
    <name type="scientific">Streptomyces calvus</name>
    <dbReference type="NCBI Taxonomy" id="67282"/>
    <lineage>
        <taxon>Bacteria</taxon>
        <taxon>Bacillati</taxon>
        <taxon>Actinomycetota</taxon>
        <taxon>Actinomycetes</taxon>
        <taxon>Kitasatosporales</taxon>
        <taxon>Streptomycetaceae</taxon>
        <taxon>Streptomyces</taxon>
    </lineage>
</organism>
<reference evidence="5 6" key="1">
    <citation type="submission" date="2017-07" db="EMBL/GenBank/DDBJ databases">
        <title>The Complete Genome of Streptomyces asterosporus-ZSY.</title>
        <authorList>
            <person name="Zhang S."/>
        </authorList>
    </citation>
    <scope>NUCLEOTIDE SEQUENCE [LARGE SCALE GENOMIC DNA]</scope>
    <source>
        <strain evidence="5 6">DSM 41452</strain>
    </source>
</reference>
<dbReference type="SUPFAM" id="SSF46894">
    <property type="entry name" value="C-terminal effector domain of the bipartite response regulators"/>
    <property type="match status" value="1"/>
</dbReference>
<dbReference type="InterPro" id="IPR000792">
    <property type="entry name" value="Tscrpt_reg_LuxR_C"/>
</dbReference>
<evidence type="ECO:0000256" key="3">
    <source>
        <dbReference type="ARBA" id="ARBA00023163"/>
    </source>
</evidence>
<dbReference type="GO" id="GO:0006355">
    <property type="term" value="P:regulation of DNA-templated transcription"/>
    <property type="evidence" value="ECO:0007669"/>
    <property type="project" value="InterPro"/>
</dbReference>